<evidence type="ECO:0000259" key="1">
    <source>
        <dbReference type="Pfam" id="PF19694"/>
    </source>
</evidence>
<dbReference type="InterPro" id="IPR045676">
    <property type="entry name" value="DUF6194"/>
</dbReference>
<dbReference type="EMBL" id="JACJIA010000015">
    <property type="protein sequence ID" value="MBA8956416.1"/>
    <property type="molecule type" value="Genomic_DNA"/>
</dbReference>
<evidence type="ECO:0000313" key="3">
    <source>
        <dbReference type="Proteomes" id="UP000572680"/>
    </source>
</evidence>
<dbReference type="RefSeq" id="WP_182848326.1">
    <property type="nucleotide sequence ID" value="NZ_BAAALP010000048.1"/>
</dbReference>
<comment type="caution">
    <text evidence="2">The sequence shown here is derived from an EMBL/GenBank/DDBJ whole genome shotgun (WGS) entry which is preliminary data.</text>
</comment>
<gene>
    <name evidence="2" type="ORF">HNR61_008098</name>
</gene>
<keyword evidence="3" id="KW-1185">Reference proteome</keyword>
<sequence>MTMDEIIGFVADLDGVLTLRPGPGDGSPELAWGDAFFYYSPDGVVPTTTQPFATIVTKDYPDDTASRLDRPDTFRVNIAAGREEFVRWTGHEPRDPAAAAADPGAADTVIAHPVYGGLGWLAVVNPGPRTEETVRELLRTAYRLARSRYGRRAEAGQGRPSA</sequence>
<proteinExistence type="predicted"/>
<evidence type="ECO:0000313" key="2">
    <source>
        <dbReference type="EMBL" id="MBA8956416.1"/>
    </source>
</evidence>
<protein>
    <recommendedName>
        <fullName evidence="1">DUF6194 domain-containing protein</fullName>
    </recommendedName>
</protein>
<dbReference type="AlphaFoldDB" id="A0A7W3LXZ3"/>
<name>A0A7W3LXZ3_ACTNM</name>
<dbReference type="Pfam" id="PF19694">
    <property type="entry name" value="DUF6194"/>
    <property type="match status" value="1"/>
</dbReference>
<dbReference type="Proteomes" id="UP000572680">
    <property type="component" value="Unassembled WGS sequence"/>
</dbReference>
<feature type="domain" description="DUF6194" evidence="1">
    <location>
        <begin position="1"/>
        <end position="153"/>
    </location>
</feature>
<reference evidence="2 3" key="1">
    <citation type="submission" date="2020-08" db="EMBL/GenBank/DDBJ databases">
        <title>Genomic Encyclopedia of Type Strains, Phase IV (KMG-IV): sequencing the most valuable type-strain genomes for metagenomic binning, comparative biology and taxonomic classification.</title>
        <authorList>
            <person name="Goeker M."/>
        </authorList>
    </citation>
    <scope>NUCLEOTIDE SEQUENCE [LARGE SCALE GENOMIC DNA]</scope>
    <source>
        <strain evidence="2 3">DSM 44197</strain>
    </source>
</reference>
<organism evidence="2 3">
    <name type="scientific">Actinomadura namibiensis</name>
    <dbReference type="NCBI Taxonomy" id="182080"/>
    <lineage>
        <taxon>Bacteria</taxon>
        <taxon>Bacillati</taxon>
        <taxon>Actinomycetota</taxon>
        <taxon>Actinomycetes</taxon>
        <taxon>Streptosporangiales</taxon>
        <taxon>Thermomonosporaceae</taxon>
        <taxon>Actinomadura</taxon>
    </lineage>
</organism>
<accession>A0A7W3LXZ3</accession>